<feature type="chain" id="PRO_5026186100" evidence="1">
    <location>
        <begin position="36"/>
        <end position="88"/>
    </location>
</feature>
<protein>
    <submittedName>
        <fullName evidence="2">Putative secreted protein</fullName>
    </submittedName>
</protein>
<proteinExistence type="predicted"/>
<evidence type="ECO:0000256" key="1">
    <source>
        <dbReference type="SAM" id="SignalP"/>
    </source>
</evidence>
<dbReference type="AlphaFoldDB" id="A0A6G5A2Z4"/>
<sequence>MMTCPMMHASAAFARASKLAILVCVACTAFSYTQGGQWNNGIGEAHQRRNKKQEAARFLLAPPYGPTYLASHGGGSNLLLRRRKEVYG</sequence>
<evidence type="ECO:0000313" key="2">
    <source>
        <dbReference type="EMBL" id="NIE44948.1"/>
    </source>
</evidence>
<organism evidence="2">
    <name type="scientific">Rhipicephalus microplus</name>
    <name type="common">Cattle tick</name>
    <name type="synonym">Boophilus microplus</name>
    <dbReference type="NCBI Taxonomy" id="6941"/>
    <lineage>
        <taxon>Eukaryota</taxon>
        <taxon>Metazoa</taxon>
        <taxon>Ecdysozoa</taxon>
        <taxon>Arthropoda</taxon>
        <taxon>Chelicerata</taxon>
        <taxon>Arachnida</taxon>
        <taxon>Acari</taxon>
        <taxon>Parasitiformes</taxon>
        <taxon>Ixodida</taxon>
        <taxon>Ixodoidea</taxon>
        <taxon>Ixodidae</taxon>
        <taxon>Rhipicephalinae</taxon>
        <taxon>Rhipicephalus</taxon>
        <taxon>Boophilus</taxon>
    </lineage>
</organism>
<keyword evidence="1" id="KW-0732">Signal</keyword>
<dbReference type="EMBL" id="GIKN01002675">
    <property type="protein sequence ID" value="NIE44948.1"/>
    <property type="molecule type" value="Transcribed_RNA"/>
</dbReference>
<accession>A0A6G5A2Z4</accession>
<name>A0A6G5A2Z4_RHIMP</name>
<feature type="signal peptide" evidence="1">
    <location>
        <begin position="1"/>
        <end position="35"/>
    </location>
</feature>
<reference evidence="2" key="1">
    <citation type="submission" date="2020-03" db="EMBL/GenBank/DDBJ databases">
        <title>A transcriptome and proteome of the tick Rhipicephalus microplus shaped by the genetic composition of its hosts and developmental stage.</title>
        <authorList>
            <person name="Garcia G.R."/>
            <person name="Ribeiro J.M.C."/>
            <person name="Maruyama S.R."/>
            <person name="Gardinasse L.G."/>
            <person name="Nelson K."/>
            <person name="Ferreira B.R."/>
            <person name="Andrade T.G."/>
            <person name="Santos I.K.F.M."/>
        </authorList>
    </citation>
    <scope>NUCLEOTIDE SEQUENCE</scope>
    <source>
        <strain evidence="2">NSGR</strain>
        <tissue evidence="2">Salivary glands</tissue>
    </source>
</reference>